<keyword evidence="3" id="KW-0808">Transferase</keyword>
<dbReference type="EMBL" id="KZ451951">
    <property type="protein sequence ID" value="PKA58523.1"/>
    <property type="molecule type" value="Genomic_DNA"/>
</dbReference>
<dbReference type="InterPro" id="IPR001841">
    <property type="entry name" value="Znf_RING"/>
</dbReference>
<feature type="region of interest" description="Disordered" evidence="9">
    <location>
        <begin position="219"/>
        <end position="248"/>
    </location>
</feature>
<evidence type="ECO:0000256" key="8">
    <source>
        <dbReference type="PROSITE-ProRule" id="PRU00175"/>
    </source>
</evidence>
<evidence type="ECO:0000256" key="9">
    <source>
        <dbReference type="SAM" id="MobiDB-lite"/>
    </source>
</evidence>
<dbReference type="Pfam" id="PF14369">
    <property type="entry name" value="Zn_ribbon_19"/>
    <property type="match status" value="1"/>
</dbReference>
<dbReference type="GO" id="GO:0005737">
    <property type="term" value="C:cytoplasm"/>
    <property type="evidence" value="ECO:0007669"/>
    <property type="project" value="TreeGrafter"/>
</dbReference>
<name>A0A2I0ASJ3_9ASPA</name>
<evidence type="ECO:0000313" key="11">
    <source>
        <dbReference type="EMBL" id="PKA58523.1"/>
    </source>
</evidence>
<evidence type="ECO:0000313" key="12">
    <source>
        <dbReference type="Proteomes" id="UP000236161"/>
    </source>
</evidence>
<evidence type="ECO:0000259" key="10">
    <source>
        <dbReference type="PROSITE" id="PS50089"/>
    </source>
</evidence>
<keyword evidence="7" id="KW-0862">Zinc</keyword>
<dbReference type="InterPro" id="IPR039525">
    <property type="entry name" value="RNF126-like_zinc-ribbon"/>
</dbReference>
<dbReference type="FunFam" id="3.30.40.10:FF:000022">
    <property type="entry name" value="E3 ubiquitin-protein ligase RING1-like"/>
    <property type="match status" value="1"/>
</dbReference>
<gene>
    <name evidence="11" type="ORF">AXF42_Ash008810</name>
</gene>
<dbReference type="Proteomes" id="UP000236161">
    <property type="component" value="Unassembled WGS sequence"/>
</dbReference>
<sequence length="290" mass="31264">MGESPSVRYWCHMCYQIVNPFMEEEIKCPICSNGFVEEVDDGGAGAGGEVIDAESDRALSLWAPVLLEMIDSPSRRRRLFSWEDESELERTGEAGGGGGGESVSFINPFSQPTILQGSNHGSLGEYLIGPGLDLLLQHLAENDWNRYGSPPVEKAAAEAMPTVKMEEAIGCPVCLEEMEIGEEAREMPCKHRFHGGCILPWLELHSSCPVCRFQMAAEASRDSGRGGDNREAEEEGDGNGVNGENAGNGRSFWAAPLLWPFGLFSGSNQQTNGNSGSAQTPSSSESGRNS</sequence>
<dbReference type="AlphaFoldDB" id="A0A2I0ASJ3"/>
<evidence type="ECO:0000256" key="5">
    <source>
        <dbReference type="ARBA" id="ARBA00022771"/>
    </source>
</evidence>
<dbReference type="Gene3D" id="3.30.40.10">
    <property type="entry name" value="Zinc/RING finger domain, C3HC4 (zinc finger)"/>
    <property type="match status" value="1"/>
</dbReference>
<dbReference type="InterPro" id="IPR013083">
    <property type="entry name" value="Znf_RING/FYVE/PHD"/>
</dbReference>
<dbReference type="PROSITE" id="PS50089">
    <property type="entry name" value="ZF_RING_2"/>
    <property type="match status" value="1"/>
</dbReference>
<dbReference type="EC" id="2.3.2.27" evidence="2"/>
<dbReference type="PANTHER" id="PTHR15710">
    <property type="entry name" value="E3 UBIQUITIN-PROTEIN LIGASE PRAJA"/>
    <property type="match status" value="1"/>
</dbReference>
<evidence type="ECO:0000256" key="6">
    <source>
        <dbReference type="ARBA" id="ARBA00022786"/>
    </source>
</evidence>
<keyword evidence="4" id="KW-0479">Metal-binding</keyword>
<accession>A0A2I0ASJ3</accession>
<feature type="compositionally biased region" description="Basic and acidic residues" evidence="9">
    <location>
        <begin position="219"/>
        <end position="230"/>
    </location>
</feature>
<evidence type="ECO:0000256" key="4">
    <source>
        <dbReference type="ARBA" id="ARBA00022723"/>
    </source>
</evidence>
<dbReference type="PANTHER" id="PTHR15710:SF237">
    <property type="entry name" value="RING-TYPE E3 UBIQUITIN TRANSFERASE"/>
    <property type="match status" value="1"/>
</dbReference>
<reference evidence="11 12" key="1">
    <citation type="journal article" date="2017" name="Nature">
        <title>The Apostasia genome and the evolution of orchids.</title>
        <authorList>
            <person name="Zhang G.Q."/>
            <person name="Liu K.W."/>
            <person name="Li Z."/>
            <person name="Lohaus R."/>
            <person name="Hsiao Y.Y."/>
            <person name="Niu S.C."/>
            <person name="Wang J.Y."/>
            <person name="Lin Y.C."/>
            <person name="Xu Q."/>
            <person name="Chen L.J."/>
            <person name="Yoshida K."/>
            <person name="Fujiwara S."/>
            <person name="Wang Z.W."/>
            <person name="Zhang Y.Q."/>
            <person name="Mitsuda N."/>
            <person name="Wang M."/>
            <person name="Liu G.H."/>
            <person name="Pecoraro L."/>
            <person name="Huang H.X."/>
            <person name="Xiao X.J."/>
            <person name="Lin M."/>
            <person name="Wu X.Y."/>
            <person name="Wu W.L."/>
            <person name="Chen Y.Y."/>
            <person name="Chang S.B."/>
            <person name="Sakamoto S."/>
            <person name="Ohme-Takagi M."/>
            <person name="Yagi M."/>
            <person name="Zeng S.J."/>
            <person name="Shen C.Y."/>
            <person name="Yeh C.M."/>
            <person name="Luo Y.B."/>
            <person name="Tsai W.C."/>
            <person name="Van de Peer Y."/>
            <person name="Liu Z.J."/>
        </authorList>
    </citation>
    <scope>NUCLEOTIDE SEQUENCE [LARGE SCALE GENOMIC DNA]</scope>
    <source>
        <strain evidence="12">cv. Shenzhen</strain>
        <tissue evidence="11">Stem</tissue>
    </source>
</reference>
<dbReference type="GO" id="GO:0016567">
    <property type="term" value="P:protein ubiquitination"/>
    <property type="evidence" value="ECO:0007669"/>
    <property type="project" value="TreeGrafter"/>
</dbReference>
<protein>
    <recommendedName>
        <fullName evidence="2">RING-type E3 ubiquitin transferase</fullName>
        <ecNumber evidence="2">2.3.2.27</ecNumber>
    </recommendedName>
</protein>
<dbReference type="STRING" id="1088818.A0A2I0ASJ3"/>
<feature type="domain" description="RING-type" evidence="10">
    <location>
        <begin position="171"/>
        <end position="212"/>
    </location>
</feature>
<comment type="catalytic activity">
    <reaction evidence="1">
        <text>S-ubiquitinyl-[E2 ubiquitin-conjugating enzyme]-L-cysteine + [acceptor protein]-L-lysine = [E2 ubiquitin-conjugating enzyme]-L-cysteine + N(6)-ubiquitinyl-[acceptor protein]-L-lysine.</text>
        <dbReference type="EC" id="2.3.2.27"/>
    </reaction>
</comment>
<dbReference type="Pfam" id="PF13639">
    <property type="entry name" value="zf-RING_2"/>
    <property type="match status" value="1"/>
</dbReference>
<dbReference type="SMART" id="SM00184">
    <property type="entry name" value="RING"/>
    <property type="match status" value="1"/>
</dbReference>
<evidence type="ECO:0000256" key="3">
    <source>
        <dbReference type="ARBA" id="ARBA00022679"/>
    </source>
</evidence>
<evidence type="ECO:0000256" key="2">
    <source>
        <dbReference type="ARBA" id="ARBA00012483"/>
    </source>
</evidence>
<dbReference type="OrthoDB" id="21204at2759"/>
<feature type="compositionally biased region" description="Polar residues" evidence="9">
    <location>
        <begin position="265"/>
        <end position="290"/>
    </location>
</feature>
<dbReference type="GO" id="GO:0008270">
    <property type="term" value="F:zinc ion binding"/>
    <property type="evidence" value="ECO:0007669"/>
    <property type="project" value="UniProtKB-KW"/>
</dbReference>
<proteinExistence type="predicted"/>
<organism evidence="11 12">
    <name type="scientific">Apostasia shenzhenica</name>
    <dbReference type="NCBI Taxonomy" id="1088818"/>
    <lineage>
        <taxon>Eukaryota</taxon>
        <taxon>Viridiplantae</taxon>
        <taxon>Streptophyta</taxon>
        <taxon>Embryophyta</taxon>
        <taxon>Tracheophyta</taxon>
        <taxon>Spermatophyta</taxon>
        <taxon>Magnoliopsida</taxon>
        <taxon>Liliopsida</taxon>
        <taxon>Asparagales</taxon>
        <taxon>Orchidaceae</taxon>
        <taxon>Apostasioideae</taxon>
        <taxon>Apostasia</taxon>
    </lineage>
</organism>
<dbReference type="SUPFAM" id="SSF57850">
    <property type="entry name" value="RING/U-box"/>
    <property type="match status" value="1"/>
</dbReference>
<keyword evidence="12" id="KW-1185">Reference proteome</keyword>
<dbReference type="GO" id="GO:0061630">
    <property type="term" value="F:ubiquitin protein ligase activity"/>
    <property type="evidence" value="ECO:0007669"/>
    <property type="project" value="UniProtKB-EC"/>
</dbReference>
<keyword evidence="5 8" id="KW-0863">Zinc-finger</keyword>
<keyword evidence="6" id="KW-0833">Ubl conjugation pathway</keyword>
<evidence type="ECO:0000256" key="1">
    <source>
        <dbReference type="ARBA" id="ARBA00000900"/>
    </source>
</evidence>
<feature type="region of interest" description="Disordered" evidence="9">
    <location>
        <begin position="264"/>
        <end position="290"/>
    </location>
</feature>
<evidence type="ECO:0000256" key="7">
    <source>
        <dbReference type="ARBA" id="ARBA00022833"/>
    </source>
</evidence>